<evidence type="ECO:0000256" key="10">
    <source>
        <dbReference type="ARBA" id="ARBA00023235"/>
    </source>
</evidence>
<evidence type="ECO:0000256" key="7">
    <source>
        <dbReference type="ARBA" id="ARBA00022490"/>
    </source>
</evidence>
<dbReference type="GO" id="GO:0005737">
    <property type="term" value="C:cytoplasm"/>
    <property type="evidence" value="ECO:0007669"/>
    <property type="project" value="UniProtKB-SubCell"/>
</dbReference>
<accession>D3RXQ5</accession>
<name>D3RXQ5_FERPA</name>
<dbReference type="HOGENOM" id="CLU_048577_1_1_2"/>
<dbReference type="EMBL" id="CP001899">
    <property type="protein sequence ID" value="ADC65268.1"/>
    <property type="molecule type" value="Genomic_DNA"/>
</dbReference>
<dbReference type="OrthoDB" id="52866at2157"/>
<evidence type="ECO:0000256" key="1">
    <source>
        <dbReference type="ARBA" id="ARBA00000901"/>
    </source>
</evidence>
<dbReference type="SUPFAM" id="SSF51366">
    <property type="entry name" value="Ribulose-phoshate binding barrel"/>
    <property type="match status" value="1"/>
</dbReference>
<dbReference type="UniPathway" id="UPA00031">
    <property type="reaction ID" value="UER00009"/>
</dbReference>
<dbReference type="PaxDb" id="589924-Ferp_1109"/>
<dbReference type="PANTHER" id="PTHR43090">
    <property type="entry name" value="1-(5-PHOSPHORIBOSYL)-5-[(5-PHOSPHORIBOSYLAMINO)METHYLIDENEAMINO] IMIDAZOLE-4-CARBOXAMIDE ISOMERASE"/>
    <property type="match status" value="1"/>
</dbReference>
<sequence length="237" mass="26283">MFRIYPAVDIKDGRCVQLQQGDPRKVLFSVDDPVKVAKFWVEKGAKALHVIDLDGAFEGKLRNEEIILKIAKMTEIQVGGGIRSVDIAERLLNKGVSRVIVGTLALKEPEAVRKLAKKYPGRVIISIDAKDGKVVFNGWRKKTDFSPIEFAKLFDDLEVSFLLTDVNVEGLMKGIRREFIKEVVASLENDVIVSGGVSNYEDAKLIKELGASGVVVGSALYLGRVKLEELLKLEEEQ</sequence>
<dbReference type="GO" id="GO:0003949">
    <property type="term" value="F:1-(5-phosphoribosyl)-5-[(5-phosphoribosylamino)methylideneamino]imidazole-4-carboxamide isomerase activity"/>
    <property type="evidence" value="ECO:0007669"/>
    <property type="project" value="UniProtKB-UniRule"/>
</dbReference>
<feature type="active site" description="Proton donor" evidence="11">
    <location>
        <position position="128"/>
    </location>
</feature>
<dbReference type="CDD" id="cd04732">
    <property type="entry name" value="HisA"/>
    <property type="match status" value="1"/>
</dbReference>
<dbReference type="RefSeq" id="WP_012965611.1">
    <property type="nucleotide sequence ID" value="NC_013849.1"/>
</dbReference>
<feature type="active site" description="Proton acceptor" evidence="11">
    <location>
        <position position="9"/>
    </location>
</feature>
<evidence type="ECO:0000256" key="2">
    <source>
        <dbReference type="ARBA" id="ARBA00004496"/>
    </source>
</evidence>
<evidence type="ECO:0000256" key="6">
    <source>
        <dbReference type="ARBA" id="ARBA00018464"/>
    </source>
</evidence>
<evidence type="ECO:0000256" key="5">
    <source>
        <dbReference type="ARBA" id="ARBA00012550"/>
    </source>
</evidence>
<dbReference type="AlphaFoldDB" id="D3RXQ5"/>
<dbReference type="STRING" id="589924.Ferp_1109"/>
<proteinExistence type="inferred from homology"/>
<dbReference type="HAMAP" id="MF_01014">
    <property type="entry name" value="HisA"/>
    <property type="match status" value="1"/>
</dbReference>
<evidence type="ECO:0000256" key="11">
    <source>
        <dbReference type="HAMAP-Rule" id="MF_01014"/>
    </source>
</evidence>
<evidence type="ECO:0000256" key="4">
    <source>
        <dbReference type="ARBA" id="ARBA00009667"/>
    </source>
</evidence>
<dbReference type="InterPro" id="IPR006063">
    <property type="entry name" value="HisA_bact_arch"/>
</dbReference>
<dbReference type="NCBIfam" id="NF010112">
    <property type="entry name" value="PRK13585.1"/>
    <property type="match status" value="1"/>
</dbReference>
<comment type="pathway">
    <text evidence="3 11 13">Amino-acid biosynthesis; L-histidine biosynthesis; L-histidine from 5-phospho-alpha-D-ribose 1-diphosphate: step 4/9.</text>
</comment>
<dbReference type="InterPro" id="IPR013785">
    <property type="entry name" value="Aldolase_TIM"/>
</dbReference>
<dbReference type="PANTHER" id="PTHR43090:SF2">
    <property type="entry name" value="1-(5-PHOSPHORIBOSYL)-5-[(5-PHOSPHORIBOSYLAMINO)METHYLIDENEAMINO] IMIDAZOLE-4-CARBOXAMIDE ISOMERASE"/>
    <property type="match status" value="1"/>
</dbReference>
<gene>
    <name evidence="11" type="primary">hisA</name>
    <name evidence="14" type="ordered locus">Ferp_1109</name>
</gene>
<dbReference type="GO" id="GO:0000162">
    <property type="term" value="P:L-tryptophan biosynthetic process"/>
    <property type="evidence" value="ECO:0007669"/>
    <property type="project" value="TreeGrafter"/>
</dbReference>
<organism evidence="14 15">
    <name type="scientific">Ferroglobus placidus (strain DSM 10642 / AEDII12DO)</name>
    <dbReference type="NCBI Taxonomy" id="589924"/>
    <lineage>
        <taxon>Archaea</taxon>
        <taxon>Methanobacteriati</taxon>
        <taxon>Methanobacteriota</taxon>
        <taxon>Archaeoglobi</taxon>
        <taxon>Archaeoglobales</taxon>
        <taxon>Archaeoglobaceae</taxon>
        <taxon>Ferroglobus</taxon>
    </lineage>
</organism>
<evidence type="ECO:0000256" key="13">
    <source>
        <dbReference type="RuleBase" id="RU003658"/>
    </source>
</evidence>
<evidence type="ECO:0000313" key="14">
    <source>
        <dbReference type="EMBL" id="ADC65268.1"/>
    </source>
</evidence>
<keyword evidence="7 11" id="KW-0963">Cytoplasm</keyword>
<reference evidence="14 15" key="2">
    <citation type="journal article" date="2011" name="Stand. Genomic Sci.">
        <title>Complete genome sequence of Ferroglobus placidus AEDII12DO.</title>
        <authorList>
            <person name="Anderson I."/>
            <person name="Risso C."/>
            <person name="Holmes D."/>
            <person name="Lucas S."/>
            <person name="Copeland A."/>
            <person name="Lapidus A."/>
            <person name="Cheng J.F."/>
            <person name="Bruce D."/>
            <person name="Goodwin L."/>
            <person name="Pitluck S."/>
            <person name="Saunders E."/>
            <person name="Brettin T."/>
            <person name="Detter J.C."/>
            <person name="Han C."/>
            <person name="Tapia R."/>
            <person name="Larimer F."/>
            <person name="Land M."/>
            <person name="Hauser L."/>
            <person name="Woyke T."/>
            <person name="Lovley D."/>
            <person name="Kyrpides N."/>
            <person name="Ivanova N."/>
        </authorList>
    </citation>
    <scope>NUCLEOTIDE SEQUENCE [LARGE SCALE GENOMIC DNA]</scope>
    <source>
        <strain evidence="15">DSM 10642 / AEDII12DO</strain>
    </source>
</reference>
<dbReference type="Gene3D" id="3.20.20.70">
    <property type="entry name" value="Aldolase class I"/>
    <property type="match status" value="1"/>
</dbReference>
<dbReference type="GO" id="GO:0000105">
    <property type="term" value="P:L-histidine biosynthetic process"/>
    <property type="evidence" value="ECO:0007669"/>
    <property type="project" value="UniProtKB-UniRule"/>
</dbReference>
<keyword evidence="15" id="KW-1185">Reference proteome</keyword>
<dbReference type="EC" id="5.3.1.16" evidence="5 11"/>
<dbReference type="Pfam" id="PF00977">
    <property type="entry name" value="His_biosynth"/>
    <property type="match status" value="1"/>
</dbReference>
<evidence type="ECO:0000256" key="9">
    <source>
        <dbReference type="ARBA" id="ARBA00023102"/>
    </source>
</evidence>
<comment type="catalytic activity">
    <reaction evidence="1 11 13">
        <text>1-(5-phospho-beta-D-ribosyl)-5-[(5-phospho-beta-D-ribosylamino)methylideneamino]imidazole-4-carboxamide = 5-[(5-phospho-1-deoxy-D-ribulos-1-ylimino)methylamino]-1-(5-phospho-beta-D-ribosyl)imidazole-4-carboxamide</text>
        <dbReference type="Rhea" id="RHEA:15469"/>
        <dbReference type="ChEBI" id="CHEBI:58435"/>
        <dbReference type="ChEBI" id="CHEBI:58525"/>
        <dbReference type="EC" id="5.3.1.16"/>
    </reaction>
</comment>
<dbReference type="NCBIfam" id="TIGR00007">
    <property type="entry name" value="1-(5-phosphoribosyl)-5-[(5-phosphoribosylamino)methylideneamino]imidazole-4-carboxamide isomerase"/>
    <property type="match status" value="1"/>
</dbReference>
<dbReference type="KEGG" id="fpl:Ferp_1109"/>
<dbReference type="InterPro" id="IPR044524">
    <property type="entry name" value="Isoase_HisA-like"/>
</dbReference>
<keyword evidence="8 11" id="KW-0028">Amino-acid biosynthesis</keyword>
<protein>
    <recommendedName>
        <fullName evidence="6 11">1-(5-phosphoribosyl)-5-[(5-phosphoribosylamino)methylideneamino] imidazole-4-carboxamide isomerase</fullName>
        <ecNumber evidence="5 11">5.3.1.16</ecNumber>
    </recommendedName>
    <alternativeName>
        <fullName evidence="11">Phosphoribosylformimino-5-aminoimidazole carboxamide ribotide isomerase</fullName>
    </alternativeName>
</protein>
<dbReference type="InterPro" id="IPR011060">
    <property type="entry name" value="RibuloseP-bd_barrel"/>
</dbReference>
<evidence type="ECO:0000256" key="12">
    <source>
        <dbReference type="RuleBase" id="RU003657"/>
    </source>
</evidence>
<dbReference type="FunFam" id="3.20.20.70:FF:000009">
    <property type="entry name" value="1-(5-phosphoribosyl)-5-[(5-phosphoribosylamino)methylideneamino] imidazole-4-carboxamide isomerase"/>
    <property type="match status" value="1"/>
</dbReference>
<dbReference type="GeneID" id="8778619"/>
<evidence type="ECO:0000313" key="15">
    <source>
        <dbReference type="Proteomes" id="UP000002613"/>
    </source>
</evidence>
<keyword evidence="9 11" id="KW-0368">Histidine biosynthesis</keyword>
<comment type="similarity">
    <text evidence="4 11 12">Belongs to the HisA/HisF family.</text>
</comment>
<evidence type="ECO:0000256" key="8">
    <source>
        <dbReference type="ARBA" id="ARBA00022605"/>
    </source>
</evidence>
<keyword evidence="10 11" id="KW-0413">Isomerase</keyword>
<dbReference type="InterPro" id="IPR023016">
    <property type="entry name" value="HisA/PriA"/>
</dbReference>
<dbReference type="Proteomes" id="UP000002613">
    <property type="component" value="Chromosome"/>
</dbReference>
<dbReference type="eggNOG" id="arCOG00618">
    <property type="taxonomic scope" value="Archaea"/>
</dbReference>
<dbReference type="InterPro" id="IPR006062">
    <property type="entry name" value="His_biosynth"/>
</dbReference>
<comment type="subcellular location">
    <subcellularLocation>
        <location evidence="2 11 13">Cytoplasm</location>
    </subcellularLocation>
</comment>
<reference evidence="15" key="1">
    <citation type="submission" date="2010-02" db="EMBL/GenBank/DDBJ databases">
        <title>Complete sequence of Ferroglobus placidus DSM 10642.</title>
        <authorList>
            <consortium name="US DOE Joint Genome Institute"/>
            <person name="Lucas S."/>
            <person name="Copeland A."/>
            <person name="Lapidus A."/>
            <person name="Cheng J.-F."/>
            <person name="Bruce D."/>
            <person name="Goodwin L."/>
            <person name="Pitluck S."/>
            <person name="Saunders E."/>
            <person name="Brettin T."/>
            <person name="Detter J.C."/>
            <person name="Han C."/>
            <person name="Tapia R."/>
            <person name="Larimer F."/>
            <person name="Land M."/>
            <person name="Hauser L."/>
            <person name="Kyrpides N."/>
            <person name="Ivanova N."/>
            <person name="Holmes D."/>
            <person name="Lovley D."/>
            <person name="Kyrpides N."/>
            <person name="Anderson I.J."/>
            <person name="Woyke T."/>
        </authorList>
    </citation>
    <scope>NUCLEOTIDE SEQUENCE [LARGE SCALE GENOMIC DNA]</scope>
    <source>
        <strain evidence="15">DSM 10642 / AEDII12DO</strain>
    </source>
</reference>
<evidence type="ECO:0000256" key="3">
    <source>
        <dbReference type="ARBA" id="ARBA00005133"/>
    </source>
</evidence>